<dbReference type="EMBL" id="JACEIK010001669">
    <property type="protein sequence ID" value="MCD7471324.1"/>
    <property type="molecule type" value="Genomic_DNA"/>
</dbReference>
<evidence type="ECO:0000256" key="6">
    <source>
        <dbReference type="RuleBase" id="RU000304"/>
    </source>
</evidence>
<dbReference type="Gene3D" id="1.10.510.10">
    <property type="entry name" value="Transferase(Phosphotransferase) domain 1"/>
    <property type="match status" value="1"/>
</dbReference>
<dbReference type="InterPro" id="IPR000719">
    <property type="entry name" value="Prot_kinase_dom"/>
</dbReference>
<keyword evidence="9" id="KW-1185">Reference proteome</keyword>
<dbReference type="CDD" id="cd14008">
    <property type="entry name" value="STKc_LKB1_CaMKK"/>
    <property type="match status" value="1"/>
</dbReference>
<feature type="domain" description="Protein kinase" evidence="7">
    <location>
        <begin position="123"/>
        <end position="384"/>
    </location>
</feature>
<evidence type="ECO:0000256" key="1">
    <source>
        <dbReference type="ARBA" id="ARBA00022679"/>
    </source>
</evidence>
<accession>A0ABS8TLA8</accession>
<evidence type="ECO:0000259" key="7">
    <source>
        <dbReference type="PROSITE" id="PS50011"/>
    </source>
</evidence>
<dbReference type="SUPFAM" id="SSF56112">
    <property type="entry name" value="Protein kinase-like (PK-like)"/>
    <property type="match status" value="1"/>
</dbReference>
<sequence length="417" mass="46801">MFVMMHSVHEVAEMGCCGCFGFSFARKSDKVGRPNRGYGKSWSREPLLQQEVEEGEVDGFDSGDIIDTGTEDDEVCHSPVKRSEEILMDRAQNGLICREIPVKETHKVVRTEDEDGNKMVNEYAREYKIGAGSYGKVVLYKSCTDGKYYAIKAFHKSHLLKLRVAPGETAMGDVLREVSIMKMLCHPNIVNLIEVIDDPAADHFYMVLEYVEGKWVCEGSGPPCVLGENKAREYLRDIVSGLMYLHSHNIIHGDIKPDNLLVTASGRVKIGDFSVSQAFEDDNDKLRRSPGTPVFTAPECCLGERYHGKAADTWAVGVTLYCMILGKYPFLGDTLQDTYDKIVNNPIILPDDMNPLLKNLVEGLLCKDPTQRMTLENVSQHEWVIGNEGPIPEYSCWCQRQKLQKDVCEESAEDTPT</sequence>
<dbReference type="PANTHER" id="PTHR24346">
    <property type="entry name" value="MAP/MICROTUBULE AFFINITY-REGULATING KINASE"/>
    <property type="match status" value="1"/>
</dbReference>
<dbReference type="Proteomes" id="UP000823775">
    <property type="component" value="Unassembled WGS sequence"/>
</dbReference>
<keyword evidence="1" id="KW-0808">Transferase</keyword>
<dbReference type="InterPro" id="IPR011009">
    <property type="entry name" value="Kinase-like_dom_sf"/>
</dbReference>
<organism evidence="8 9">
    <name type="scientific">Datura stramonium</name>
    <name type="common">Jimsonweed</name>
    <name type="synonym">Common thornapple</name>
    <dbReference type="NCBI Taxonomy" id="4076"/>
    <lineage>
        <taxon>Eukaryota</taxon>
        <taxon>Viridiplantae</taxon>
        <taxon>Streptophyta</taxon>
        <taxon>Embryophyta</taxon>
        <taxon>Tracheophyta</taxon>
        <taxon>Spermatophyta</taxon>
        <taxon>Magnoliopsida</taxon>
        <taxon>eudicotyledons</taxon>
        <taxon>Gunneridae</taxon>
        <taxon>Pentapetalae</taxon>
        <taxon>asterids</taxon>
        <taxon>lamiids</taxon>
        <taxon>Solanales</taxon>
        <taxon>Solanaceae</taxon>
        <taxon>Solanoideae</taxon>
        <taxon>Datureae</taxon>
        <taxon>Datura</taxon>
    </lineage>
</organism>
<dbReference type="InterPro" id="IPR008271">
    <property type="entry name" value="Ser/Thr_kinase_AS"/>
</dbReference>
<dbReference type="SMART" id="SM00220">
    <property type="entry name" value="S_TKc"/>
    <property type="match status" value="1"/>
</dbReference>
<proteinExistence type="inferred from homology"/>
<dbReference type="PROSITE" id="PS50011">
    <property type="entry name" value="PROTEIN_KINASE_DOM"/>
    <property type="match status" value="1"/>
</dbReference>
<evidence type="ECO:0000256" key="4">
    <source>
        <dbReference type="ARBA" id="ARBA00022840"/>
    </source>
</evidence>
<evidence type="ECO:0000256" key="3">
    <source>
        <dbReference type="ARBA" id="ARBA00022777"/>
    </source>
</evidence>
<keyword evidence="6" id="KW-0723">Serine/threonine-protein kinase</keyword>
<evidence type="ECO:0000256" key="5">
    <source>
        <dbReference type="PROSITE-ProRule" id="PRU10141"/>
    </source>
</evidence>
<dbReference type="InterPro" id="IPR017441">
    <property type="entry name" value="Protein_kinase_ATP_BS"/>
</dbReference>
<evidence type="ECO:0000313" key="8">
    <source>
        <dbReference type="EMBL" id="MCD7471324.1"/>
    </source>
</evidence>
<keyword evidence="2 5" id="KW-0547">Nucleotide-binding</keyword>
<evidence type="ECO:0000313" key="9">
    <source>
        <dbReference type="Proteomes" id="UP000823775"/>
    </source>
</evidence>
<feature type="binding site" evidence="5">
    <location>
        <position position="152"/>
    </location>
    <ligand>
        <name>ATP</name>
        <dbReference type="ChEBI" id="CHEBI:30616"/>
    </ligand>
</feature>
<protein>
    <submittedName>
        <fullName evidence="8">Serine/threonine-protein kinase grik2</fullName>
    </submittedName>
</protein>
<keyword evidence="3 8" id="KW-0418">Kinase</keyword>
<evidence type="ECO:0000256" key="2">
    <source>
        <dbReference type="ARBA" id="ARBA00022741"/>
    </source>
</evidence>
<gene>
    <name evidence="8" type="primary">GRIK2_1</name>
    <name evidence="8" type="ORF">HAX54_011672</name>
</gene>
<comment type="caution">
    <text evidence="8">The sequence shown here is derived from an EMBL/GenBank/DDBJ whole genome shotgun (WGS) entry which is preliminary data.</text>
</comment>
<dbReference type="Pfam" id="PF00069">
    <property type="entry name" value="Pkinase"/>
    <property type="match status" value="1"/>
</dbReference>
<dbReference type="PROSITE" id="PS00107">
    <property type="entry name" value="PROTEIN_KINASE_ATP"/>
    <property type="match status" value="1"/>
</dbReference>
<dbReference type="PANTHER" id="PTHR24346:SF39">
    <property type="entry name" value="SERINE_THREONINE-PROTEIN KINASE GRIK1-RELATED"/>
    <property type="match status" value="1"/>
</dbReference>
<keyword evidence="4 5" id="KW-0067">ATP-binding</keyword>
<dbReference type="GO" id="GO:0016301">
    <property type="term" value="F:kinase activity"/>
    <property type="evidence" value="ECO:0007669"/>
    <property type="project" value="UniProtKB-KW"/>
</dbReference>
<reference evidence="8 9" key="1">
    <citation type="journal article" date="2021" name="BMC Genomics">
        <title>Datura genome reveals duplications of psychoactive alkaloid biosynthetic genes and high mutation rate following tissue culture.</title>
        <authorList>
            <person name="Rajewski A."/>
            <person name="Carter-House D."/>
            <person name="Stajich J."/>
            <person name="Litt A."/>
        </authorList>
    </citation>
    <scope>NUCLEOTIDE SEQUENCE [LARGE SCALE GENOMIC DNA]</scope>
    <source>
        <strain evidence="8">AR-01</strain>
    </source>
</reference>
<name>A0ABS8TLA8_DATST</name>
<dbReference type="PROSITE" id="PS00108">
    <property type="entry name" value="PROTEIN_KINASE_ST"/>
    <property type="match status" value="1"/>
</dbReference>
<comment type="similarity">
    <text evidence="6">Belongs to the protein kinase superfamily.</text>
</comment>